<evidence type="ECO:0000313" key="2">
    <source>
        <dbReference type="EMBL" id="CUU41930.1"/>
    </source>
</evidence>
<reference evidence="2" key="2">
    <citation type="submission" date="2015-11" db="EMBL/GenBank/DDBJ databases">
        <authorList>
            <person name="Zhang Y."/>
            <person name="Guo Z."/>
        </authorList>
    </citation>
    <scope>NUCLEOTIDE SEQUENCE</scope>
    <source>
        <strain evidence="2">1</strain>
    </source>
</reference>
<dbReference type="AlphaFoldDB" id="A0A0H5BF63"/>
<evidence type="ECO:0000313" key="1">
    <source>
        <dbReference type="EMBL" id="BAS00861.1"/>
    </source>
</evidence>
<keyword evidence="3" id="KW-1185">Reference proteome</keyword>
<reference evidence="3" key="3">
    <citation type="journal article" date="2016" name="Genome Announc.">
        <title>Revised genome sequence of the purple photosynthetic bacterium Blastochloris viridis.</title>
        <authorList>
            <person name="Liu L.N."/>
            <person name="Faulkner M."/>
            <person name="Liu X."/>
            <person name="Huang F."/>
            <person name="Darby A.C."/>
            <person name="Hall N."/>
        </authorList>
    </citation>
    <scope>NUCLEOTIDE SEQUENCE [LARGE SCALE GENOMIC DNA]</scope>
    <source>
        <strain evidence="3">ATCC 19567 / DSM 133 / F</strain>
    </source>
</reference>
<reference evidence="1" key="1">
    <citation type="journal article" date="2015" name="Genome Announc.">
        <title>Complete Genome Sequence of the Bacteriochlorophyll b-Producing Photosynthetic Bacterium Blastochloris viridis.</title>
        <authorList>
            <person name="Tsukatani Y."/>
            <person name="Hirose Y."/>
            <person name="Harada J."/>
            <person name="Misawa N."/>
            <person name="Mori K."/>
            <person name="Inoue K."/>
            <person name="Tamiaki H."/>
        </authorList>
    </citation>
    <scope>NUCLEOTIDE SEQUENCE [LARGE SCALE GENOMIC DNA]</scope>
    <source>
        <strain evidence="1">DSM 133</strain>
    </source>
</reference>
<dbReference type="Proteomes" id="UP000065734">
    <property type="component" value="Chromosome I"/>
</dbReference>
<organism evidence="2 3">
    <name type="scientific">Blastochloris viridis</name>
    <name type="common">Rhodopseudomonas viridis</name>
    <dbReference type="NCBI Taxonomy" id="1079"/>
    <lineage>
        <taxon>Bacteria</taxon>
        <taxon>Pseudomonadati</taxon>
        <taxon>Pseudomonadota</taxon>
        <taxon>Alphaproteobacteria</taxon>
        <taxon>Hyphomicrobiales</taxon>
        <taxon>Blastochloridaceae</taxon>
        <taxon>Blastochloris</taxon>
    </lineage>
</organism>
<dbReference type="EMBL" id="LN907867">
    <property type="protein sequence ID" value="CUU41930.1"/>
    <property type="molecule type" value="Genomic_DNA"/>
</dbReference>
<name>A0A0H5BF63_BLAVI</name>
<protein>
    <submittedName>
        <fullName evidence="2">Uncharacterized protein</fullName>
    </submittedName>
</protein>
<proteinExistence type="predicted"/>
<gene>
    <name evidence="1" type="ORF">BV133_3267</name>
    <name evidence="2" type="ORF">BVIRIDIS_09290</name>
</gene>
<dbReference type="STRING" id="1079.BVIR_1484"/>
<sequence length="45" mass="5316">MVPAERIELPTFGLQIRSEVVDPKRIISDYWFADKPLRDMIVDVR</sequence>
<evidence type="ECO:0000313" key="3">
    <source>
        <dbReference type="Proteomes" id="UP000065734"/>
    </source>
</evidence>
<accession>A0A0H5BF63</accession>
<dbReference type="KEGG" id="bvr:BVIR_1484"/>
<dbReference type="EMBL" id="AP014854">
    <property type="protein sequence ID" value="BAS00861.1"/>
    <property type="molecule type" value="Genomic_DNA"/>
</dbReference>